<sequence>MQGTTRKARRAAHAWIAAMALGAAGTASATVVMNGTRYVYVADAKEITVKVSNVGKLPALTQAWIDDGDEKSTPEHVDVPFNLTPPISRVEAGKSQTLRISYTGGEVPSDRESQFWLNILEVPPKPKAEEDVNKLQLAFRYRLKMFYRPKGLAGSADAAPEKLAWRRTADGQISASNPTPFHVTLNDVRLNADGGEVAVEPFAIPPLETVTAKLERSLPSADGIRVEYKSINDYGGFVPHSKAIEAP</sequence>
<keyword evidence="4" id="KW-0574">Periplasm</keyword>
<evidence type="ECO:0000256" key="1">
    <source>
        <dbReference type="ARBA" id="ARBA00004418"/>
    </source>
</evidence>
<evidence type="ECO:0000256" key="3">
    <source>
        <dbReference type="ARBA" id="ARBA00022729"/>
    </source>
</evidence>
<evidence type="ECO:0000256" key="4">
    <source>
        <dbReference type="ARBA" id="ARBA00022764"/>
    </source>
</evidence>
<protein>
    <submittedName>
        <fullName evidence="9">Fimbria/pilus periplasmic chaperone</fullName>
    </submittedName>
</protein>
<proteinExistence type="inferred from homology"/>
<accession>A0A7X5TQD6</accession>
<dbReference type="GO" id="GO:0071555">
    <property type="term" value="P:cell wall organization"/>
    <property type="evidence" value="ECO:0007669"/>
    <property type="project" value="InterPro"/>
</dbReference>
<dbReference type="SUPFAM" id="SSF49354">
    <property type="entry name" value="PapD-like"/>
    <property type="match status" value="1"/>
</dbReference>
<dbReference type="Proteomes" id="UP000518878">
    <property type="component" value="Unassembled WGS sequence"/>
</dbReference>
<dbReference type="Pfam" id="PF02753">
    <property type="entry name" value="PapD_C"/>
    <property type="match status" value="1"/>
</dbReference>
<comment type="similarity">
    <text evidence="2">Belongs to the periplasmic pilus chaperone family.</text>
</comment>
<keyword evidence="3 6" id="KW-0732">Signal</keyword>
<dbReference type="InterPro" id="IPR016148">
    <property type="entry name" value="Pili_assmbl_chaperone_C"/>
</dbReference>
<dbReference type="PANTHER" id="PTHR30251:SF2">
    <property type="entry name" value="FIMBRIAL CHAPERONE YADV-RELATED"/>
    <property type="match status" value="1"/>
</dbReference>
<evidence type="ECO:0000313" key="10">
    <source>
        <dbReference type="Proteomes" id="UP000518878"/>
    </source>
</evidence>
<evidence type="ECO:0000259" key="8">
    <source>
        <dbReference type="Pfam" id="PF02753"/>
    </source>
</evidence>
<dbReference type="SUPFAM" id="SSF49584">
    <property type="entry name" value="Periplasmic chaperone C-domain"/>
    <property type="match status" value="1"/>
</dbReference>
<dbReference type="RefSeq" id="WP_166700062.1">
    <property type="nucleotide sequence ID" value="NZ_JAAQTL010000001.1"/>
</dbReference>
<gene>
    <name evidence="9" type="ORF">HBF32_13230</name>
</gene>
<dbReference type="Gene3D" id="2.60.40.10">
    <property type="entry name" value="Immunoglobulins"/>
    <property type="match status" value="2"/>
</dbReference>
<dbReference type="Pfam" id="PF00345">
    <property type="entry name" value="PapD_N"/>
    <property type="match status" value="1"/>
</dbReference>
<comment type="subcellular location">
    <subcellularLocation>
        <location evidence="1">Periplasm</location>
    </subcellularLocation>
</comment>
<evidence type="ECO:0000313" key="9">
    <source>
        <dbReference type="EMBL" id="NID16426.1"/>
    </source>
</evidence>
<keyword evidence="5" id="KW-0143">Chaperone</keyword>
<dbReference type="InterPro" id="IPR016147">
    <property type="entry name" value="Pili_assmbl_chaperone_N"/>
</dbReference>
<feature type="domain" description="Pili assembly chaperone N-terminal" evidence="7">
    <location>
        <begin position="31"/>
        <end position="152"/>
    </location>
</feature>
<evidence type="ECO:0000256" key="2">
    <source>
        <dbReference type="ARBA" id="ARBA00007399"/>
    </source>
</evidence>
<dbReference type="EMBL" id="JAAQTL010000001">
    <property type="protein sequence ID" value="NID16426.1"/>
    <property type="molecule type" value="Genomic_DNA"/>
</dbReference>
<evidence type="ECO:0000256" key="5">
    <source>
        <dbReference type="ARBA" id="ARBA00023186"/>
    </source>
</evidence>
<evidence type="ECO:0000259" key="7">
    <source>
        <dbReference type="Pfam" id="PF00345"/>
    </source>
</evidence>
<feature type="chain" id="PRO_5031524414" evidence="6">
    <location>
        <begin position="30"/>
        <end position="247"/>
    </location>
</feature>
<name>A0A7X5TQD6_9GAMM</name>
<dbReference type="PRINTS" id="PR00969">
    <property type="entry name" value="CHAPERONPILI"/>
</dbReference>
<dbReference type="GO" id="GO:0030288">
    <property type="term" value="C:outer membrane-bounded periplasmic space"/>
    <property type="evidence" value="ECO:0007669"/>
    <property type="project" value="InterPro"/>
</dbReference>
<dbReference type="InterPro" id="IPR050643">
    <property type="entry name" value="Periplasmic_pilus_chap"/>
</dbReference>
<feature type="signal peptide" evidence="6">
    <location>
        <begin position="1"/>
        <end position="29"/>
    </location>
</feature>
<feature type="domain" description="Pili assembly chaperone C-terminal" evidence="8">
    <location>
        <begin position="176"/>
        <end position="238"/>
    </location>
</feature>
<dbReference type="PANTHER" id="PTHR30251">
    <property type="entry name" value="PILUS ASSEMBLY CHAPERONE"/>
    <property type="match status" value="1"/>
</dbReference>
<evidence type="ECO:0000256" key="6">
    <source>
        <dbReference type="SAM" id="SignalP"/>
    </source>
</evidence>
<keyword evidence="10" id="KW-1185">Reference proteome</keyword>
<organism evidence="9 10">
    <name type="scientific">Luteibacter yeojuensis</name>
    <dbReference type="NCBI Taxonomy" id="345309"/>
    <lineage>
        <taxon>Bacteria</taxon>
        <taxon>Pseudomonadati</taxon>
        <taxon>Pseudomonadota</taxon>
        <taxon>Gammaproteobacteria</taxon>
        <taxon>Lysobacterales</taxon>
        <taxon>Rhodanobacteraceae</taxon>
        <taxon>Luteibacter</taxon>
    </lineage>
</organism>
<dbReference type="AlphaFoldDB" id="A0A7X5TQD6"/>
<comment type="caution">
    <text evidence="9">The sequence shown here is derived from an EMBL/GenBank/DDBJ whole genome shotgun (WGS) entry which is preliminary data.</text>
</comment>
<reference evidence="9 10" key="1">
    <citation type="journal article" date="2006" name="Int. J. Syst. Evol. Microbiol.">
        <title>Dyella yeojuensis sp. nov., isolated from greenhouse soil in Korea.</title>
        <authorList>
            <person name="Kim B.Y."/>
            <person name="Weon H.Y."/>
            <person name="Lee K.H."/>
            <person name="Seok S.J."/>
            <person name="Kwon S.W."/>
            <person name="Go S.J."/>
            <person name="Stackebrandt E."/>
        </authorList>
    </citation>
    <scope>NUCLEOTIDE SEQUENCE [LARGE SCALE GENOMIC DNA]</scope>
    <source>
        <strain evidence="9 10">DSM 17673</strain>
    </source>
</reference>
<dbReference type="InterPro" id="IPR036316">
    <property type="entry name" value="Pili_assmbl_chap_C_dom_sf"/>
</dbReference>
<dbReference type="InterPro" id="IPR008962">
    <property type="entry name" value="PapD-like_sf"/>
</dbReference>
<dbReference type="InterPro" id="IPR001829">
    <property type="entry name" value="Pili_assmbl_chaperone_bac"/>
</dbReference>
<dbReference type="InterPro" id="IPR013783">
    <property type="entry name" value="Ig-like_fold"/>
</dbReference>